<gene>
    <name evidence="2" type="ORF">UFOPK1505_00404</name>
</gene>
<dbReference type="PANTHER" id="PTHR30222:SF18">
    <property type="entry name" value="BIFUNCTIONAL POLYHYDROXYBUTYRATE SYNTHASE _ ABC TRANSPORTER PERIPLASMIC BINDING PROTEIN-RELATED"/>
    <property type="match status" value="1"/>
</dbReference>
<dbReference type="CDD" id="cd13588">
    <property type="entry name" value="PBP2_polyamine_1"/>
    <property type="match status" value="1"/>
</dbReference>
<dbReference type="PANTHER" id="PTHR30222">
    <property type="entry name" value="SPERMIDINE/PUTRESCINE-BINDING PERIPLASMIC PROTEIN"/>
    <property type="match status" value="1"/>
</dbReference>
<dbReference type="Gene3D" id="3.40.190.10">
    <property type="entry name" value="Periplasmic binding protein-like II"/>
    <property type="match status" value="2"/>
</dbReference>
<dbReference type="EMBL" id="CAEZSS010000057">
    <property type="protein sequence ID" value="CAB4544533.1"/>
    <property type="molecule type" value="Genomic_DNA"/>
</dbReference>
<accession>A0A6J6C227</accession>
<protein>
    <submittedName>
        <fullName evidence="2">Unannotated protein</fullName>
    </submittedName>
</protein>
<reference evidence="2" key="1">
    <citation type="submission" date="2020-05" db="EMBL/GenBank/DDBJ databases">
        <authorList>
            <person name="Chiriac C."/>
            <person name="Salcher M."/>
            <person name="Ghai R."/>
            <person name="Kavagutti S V."/>
        </authorList>
    </citation>
    <scope>NUCLEOTIDE SEQUENCE</scope>
</reference>
<dbReference type="PROSITE" id="PS51257">
    <property type="entry name" value="PROKAR_LIPOPROTEIN"/>
    <property type="match status" value="1"/>
</dbReference>
<proteinExistence type="predicted"/>
<dbReference type="InterPro" id="IPR006059">
    <property type="entry name" value="SBP"/>
</dbReference>
<dbReference type="AlphaFoldDB" id="A0A6J6C227"/>
<dbReference type="SUPFAM" id="SSF53850">
    <property type="entry name" value="Periplasmic binding protein-like II"/>
    <property type="match status" value="1"/>
</dbReference>
<keyword evidence="1" id="KW-0732">Signal</keyword>
<dbReference type="Pfam" id="PF13416">
    <property type="entry name" value="SBP_bac_8"/>
    <property type="match status" value="1"/>
</dbReference>
<name>A0A6J6C227_9ZZZZ</name>
<organism evidence="2">
    <name type="scientific">freshwater metagenome</name>
    <dbReference type="NCBI Taxonomy" id="449393"/>
    <lineage>
        <taxon>unclassified sequences</taxon>
        <taxon>metagenomes</taxon>
        <taxon>ecological metagenomes</taxon>
    </lineage>
</organism>
<evidence type="ECO:0000313" key="2">
    <source>
        <dbReference type="EMBL" id="CAB4544533.1"/>
    </source>
</evidence>
<evidence type="ECO:0000256" key="1">
    <source>
        <dbReference type="ARBA" id="ARBA00022729"/>
    </source>
</evidence>
<sequence>MRNTNVRKLAVVLTASTLLLAGCSSSSDDAAGSAYAGPLKDTPGTINVLAWPGYAEDGTTDPAVDWVTPFEKETGCQVNVKTYGTSDEAVQLMQAGGYDVISASGDASLRLIYGGDLQPVNLDLIPNYADIFDNLKDRPWNTVDGKNYGVPHGRGANVLQYTLGKVKEPKSWSIVWEPNSPAKGKITAYDSAIYIADAAVYLMSTKPELGIKDPYALDQTQFDAAMALLKQQKPLVAEYWGDYTKYIGAVEAGSIVAGTSWQVIANVLNGKKATVGATKPKEGATGWSDTWMISSKTEAIDCAYKWLNHIITPNVNAQAAEYFGEAPANSKACALTANKDHCKLYHAEETDYWSDVYYWKTPTEKCLDGREDVKCLPYAEWVKAWSSFRNS</sequence>